<evidence type="ECO:0000256" key="2">
    <source>
        <dbReference type="ARBA" id="ARBA00022475"/>
    </source>
</evidence>
<evidence type="ECO:0000256" key="10">
    <source>
        <dbReference type="ARBA" id="ARBA00023319"/>
    </source>
</evidence>
<dbReference type="GO" id="GO:0005886">
    <property type="term" value="C:plasma membrane"/>
    <property type="evidence" value="ECO:0007669"/>
    <property type="project" value="UniProtKB-SubCell"/>
</dbReference>
<evidence type="ECO:0000256" key="12">
    <source>
        <dbReference type="SAM" id="Phobius"/>
    </source>
</evidence>
<keyword evidence="2" id="KW-1003">Cell membrane</keyword>
<keyword evidence="7" id="KW-1015">Disulfide bond</keyword>
<evidence type="ECO:0000256" key="6">
    <source>
        <dbReference type="ARBA" id="ARBA00023136"/>
    </source>
</evidence>
<keyword evidence="5 12" id="KW-1133">Transmembrane helix</keyword>
<dbReference type="PANTHER" id="PTHR25466">
    <property type="entry name" value="T-LYMPHOCYTE ACTIVATION ANTIGEN"/>
    <property type="match status" value="1"/>
</dbReference>
<evidence type="ECO:0000256" key="1">
    <source>
        <dbReference type="ARBA" id="ARBA00004251"/>
    </source>
</evidence>
<dbReference type="EMBL" id="JAMKFB020000924">
    <property type="protein sequence ID" value="KAL0146460.1"/>
    <property type="molecule type" value="Genomic_DNA"/>
</dbReference>
<evidence type="ECO:0000256" key="8">
    <source>
        <dbReference type="ARBA" id="ARBA00023170"/>
    </source>
</evidence>
<dbReference type="PROSITE" id="PS50835">
    <property type="entry name" value="IG_LIKE"/>
    <property type="match status" value="1"/>
</dbReference>
<evidence type="ECO:0000256" key="4">
    <source>
        <dbReference type="ARBA" id="ARBA00022729"/>
    </source>
</evidence>
<evidence type="ECO:0000256" key="3">
    <source>
        <dbReference type="ARBA" id="ARBA00022692"/>
    </source>
</evidence>
<feature type="domain" description="Ig-like" evidence="13">
    <location>
        <begin position="108"/>
        <end position="200"/>
    </location>
</feature>
<evidence type="ECO:0000313" key="15">
    <source>
        <dbReference type="Proteomes" id="UP001529510"/>
    </source>
</evidence>
<dbReference type="InterPro" id="IPR003599">
    <property type="entry name" value="Ig_sub"/>
</dbReference>
<dbReference type="InterPro" id="IPR051713">
    <property type="entry name" value="T-cell_Activation_Regulation"/>
</dbReference>
<dbReference type="InterPro" id="IPR013783">
    <property type="entry name" value="Ig-like_fold"/>
</dbReference>
<keyword evidence="6 12" id="KW-0472">Membrane</keyword>
<dbReference type="Pfam" id="PF07686">
    <property type="entry name" value="V-set"/>
    <property type="match status" value="1"/>
</dbReference>
<keyword evidence="8" id="KW-0675">Receptor</keyword>
<feature type="transmembrane region" description="Helical" evidence="12">
    <location>
        <begin position="304"/>
        <end position="322"/>
    </location>
</feature>
<feature type="region of interest" description="Disordered" evidence="11">
    <location>
        <begin position="362"/>
        <end position="401"/>
    </location>
</feature>
<dbReference type="SUPFAM" id="SSF48726">
    <property type="entry name" value="Immunoglobulin"/>
    <property type="match status" value="2"/>
</dbReference>
<dbReference type="SMART" id="SM00409">
    <property type="entry name" value="IG"/>
    <property type="match status" value="3"/>
</dbReference>
<keyword evidence="10" id="KW-0393">Immunoglobulin domain</keyword>
<evidence type="ECO:0000256" key="11">
    <source>
        <dbReference type="SAM" id="MobiDB-lite"/>
    </source>
</evidence>
<reference evidence="14 15" key="1">
    <citation type="submission" date="2024-05" db="EMBL/GenBank/DDBJ databases">
        <title>Genome sequencing and assembly of Indian major carp, Cirrhinus mrigala (Hamilton, 1822).</title>
        <authorList>
            <person name="Mohindra V."/>
            <person name="Chowdhury L.M."/>
            <person name="Lal K."/>
            <person name="Jena J.K."/>
        </authorList>
    </citation>
    <scope>NUCLEOTIDE SEQUENCE [LARGE SCALE GENOMIC DNA]</scope>
    <source>
        <strain evidence="14">CM1030</strain>
        <tissue evidence="14">Blood</tissue>
    </source>
</reference>
<comment type="caution">
    <text evidence="14">The sequence shown here is derived from an EMBL/GenBank/DDBJ whole genome shotgun (WGS) entry which is preliminary data.</text>
</comment>
<dbReference type="PANTHER" id="PTHR25466:SF11">
    <property type="entry name" value="GALECTIN 17-RELATED"/>
    <property type="match status" value="1"/>
</dbReference>
<feature type="compositionally biased region" description="Basic and acidic residues" evidence="11">
    <location>
        <begin position="382"/>
        <end position="392"/>
    </location>
</feature>
<keyword evidence="3 12" id="KW-0812">Transmembrane</keyword>
<dbReference type="Gene3D" id="2.60.40.10">
    <property type="entry name" value="Immunoglobulins"/>
    <property type="match status" value="2"/>
</dbReference>
<dbReference type="InterPro" id="IPR007110">
    <property type="entry name" value="Ig-like_dom"/>
</dbReference>
<evidence type="ECO:0000259" key="13">
    <source>
        <dbReference type="PROSITE" id="PS50835"/>
    </source>
</evidence>
<proteinExistence type="predicted"/>
<comment type="subcellular location">
    <subcellularLocation>
        <location evidence="1">Cell membrane</location>
        <topology evidence="1">Single-pass type I membrane protein</topology>
    </subcellularLocation>
</comment>
<keyword evidence="9" id="KW-0325">Glycoprotein</keyword>
<dbReference type="AlphaFoldDB" id="A0ABD0MC87"/>
<keyword evidence="15" id="KW-1185">Reference proteome</keyword>
<gene>
    <name evidence="14" type="ORF">M9458_058235</name>
</gene>
<name>A0ABD0MC87_CIRMR</name>
<evidence type="ECO:0000256" key="7">
    <source>
        <dbReference type="ARBA" id="ARBA00023157"/>
    </source>
</evidence>
<dbReference type="InterPro" id="IPR013106">
    <property type="entry name" value="Ig_V-set"/>
</dbReference>
<sequence length="401" mass="44949">MSSPVAVKVGDTAIFTCNKTCDGHLLWTFKTDNENLEVLKCVKENCTEGNNFKDRVSLKPGALSVALYTVLYNDEGWYIVTCNSTFLCSFHLEALVPTTVSAPVRGNVTLPCYARTEKQMPDDAVNILWKKDDHMVLKVQKGMTTYGLGFTGRALVSLPRYKDGNLSLNIFGVTTSDKGLYRCYHRIEDEHGYPGSVTLNVTAHQKFHAKKFGENLTLDLFGPEGVEVMFTGHNAAETVVWSVTGNNTTCSSDYSHRVSVVNDFLVLRDLTSSDTGTFTVRDKMGDVIGVNTVTVEGVTQRHHYIAMFVPIGFILICLILWCRFHRQPRAWQYLCNYNVIQSAVDINPEPLREPACIGLSQQETNPEPDVCPRTPVEETMPEPERTTEKQDYTEEYIGETI</sequence>
<evidence type="ECO:0000313" key="14">
    <source>
        <dbReference type="EMBL" id="KAL0146460.1"/>
    </source>
</evidence>
<dbReference type="InterPro" id="IPR036179">
    <property type="entry name" value="Ig-like_dom_sf"/>
</dbReference>
<organism evidence="14 15">
    <name type="scientific">Cirrhinus mrigala</name>
    <name type="common">Mrigala</name>
    <dbReference type="NCBI Taxonomy" id="683832"/>
    <lineage>
        <taxon>Eukaryota</taxon>
        <taxon>Metazoa</taxon>
        <taxon>Chordata</taxon>
        <taxon>Craniata</taxon>
        <taxon>Vertebrata</taxon>
        <taxon>Euteleostomi</taxon>
        <taxon>Actinopterygii</taxon>
        <taxon>Neopterygii</taxon>
        <taxon>Teleostei</taxon>
        <taxon>Ostariophysi</taxon>
        <taxon>Cypriniformes</taxon>
        <taxon>Cyprinidae</taxon>
        <taxon>Labeoninae</taxon>
        <taxon>Labeonini</taxon>
        <taxon>Cirrhinus</taxon>
    </lineage>
</organism>
<dbReference type="Proteomes" id="UP001529510">
    <property type="component" value="Unassembled WGS sequence"/>
</dbReference>
<keyword evidence="4" id="KW-0732">Signal</keyword>
<evidence type="ECO:0000256" key="5">
    <source>
        <dbReference type="ARBA" id="ARBA00022989"/>
    </source>
</evidence>
<accession>A0ABD0MC87</accession>
<protein>
    <recommendedName>
        <fullName evidence="13">Ig-like domain-containing protein</fullName>
    </recommendedName>
</protein>
<evidence type="ECO:0000256" key="9">
    <source>
        <dbReference type="ARBA" id="ARBA00023180"/>
    </source>
</evidence>